<evidence type="ECO:0000313" key="4">
    <source>
        <dbReference type="Proteomes" id="UP000007110"/>
    </source>
</evidence>
<evidence type="ECO:0000259" key="2">
    <source>
        <dbReference type="PROSITE" id="PS51145"/>
    </source>
</evidence>
<dbReference type="KEGG" id="spu:105436970"/>
<dbReference type="GeneID" id="105436970"/>
<dbReference type="Gene3D" id="2.60.220.30">
    <property type="match status" value="1"/>
</dbReference>
<dbReference type="Gene3D" id="1.10.533.10">
    <property type="entry name" value="Death Domain, Fas"/>
    <property type="match status" value="1"/>
</dbReference>
<dbReference type="GO" id="GO:0016020">
    <property type="term" value="C:membrane"/>
    <property type="evidence" value="ECO:0007669"/>
    <property type="project" value="InterPro"/>
</dbReference>
<feature type="region of interest" description="Disordered" evidence="1">
    <location>
        <begin position="1"/>
        <end position="22"/>
    </location>
</feature>
<dbReference type="GO" id="GO:0005042">
    <property type="term" value="F:netrin receptor activity"/>
    <property type="evidence" value="ECO:0007669"/>
    <property type="project" value="InterPro"/>
</dbReference>
<dbReference type="PANTHER" id="PTHR12582">
    <property type="entry name" value="NETRIN RECEPTOR UNC5"/>
    <property type="match status" value="1"/>
</dbReference>
<reference evidence="3" key="2">
    <citation type="submission" date="2021-01" db="UniProtKB">
        <authorList>
            <consortium name="EnsemblMetazoa"/>
        </authorList>
    </citation>
    <scope>IDENTIFICATION</scope>
</reference>
<dbReference type="CDD" id="cd01670">
    <property type="entry name" value="Death"/>
    <property type="match status" value="1"/>
</dbReference>
<dbReference type="RefSeq" id="XP_030834926.1">
    <property type="nucleotide sequence ID" value="XM_030979066.1"/>
</dbReference>
<dbReference type="Pfam" id="PF00791">
    <property type="entry name" value="ZU5"/>
    <property type="match status" value="1"/>
</dbReference>
<dbReference type="PROSITE" id="PS51145">
    <property type="entry name" value="ZU5"/>
    <property type="match status" value="1"/>
</dbReference>
<feature type="domain" description="ZU5" evidence="2">
    <location>
        <begin position="204"/>
        <end position="341"/>
    </location>
</feature>
<name>A0A7M7NFG7_STRPU</name>
<dbReference type="InterPro" id="IPR000906">
    <property type="entry name" value="ZU5_dom"/>
</dbReference>
<dbReference type="PANTHER" id="PTHR12582:SF41">
    <property type="entry name" value="UNC5C-LIKE PROTEIN"/>
    <property type="match status" value="1"/>
</dbReference>
<proteinExistence type="predicted"/>
<dbReference type="InterPro" id="IPR037936">
    <property type="entry name" value="UNC5A-D"/>
</dbReference>
<dbReference type="EnsemblMetazoa" id="XM_030979066">
    <property type="protein sequence ID" value="XP_030834926"/>
    <property type="gene ID" value="LOC105436970"/>
</dbReference>
<accession>A0A7M7NFG7</accession>
<dbReference type="InterPro" id="IPR011029">
    <property type="entry name" value="DEATH-like_dom_sf"/>
</dbReference>
<feature type="compositionally biased region" description="Basic and acidic residues" evidence="1">
    <location>
        <begin position="8"/>
        <end position="18"/>
    </location>
</feature>
<sequence>MDIIETSDTEREENHDDLDQCGGTPNTEELCRVALSVKSLPLACSLGRALRVNDDLIVGFIDLPSSSLLYKIARQLVDSWWNGLKKEEKEHKLAKLLSEFNIQDVKTVSTGLDEISKAIGSKTNLLDLCHRLSVKPSDILQIMSTSLTFPPHMIGRSALKMLKEWVHQGGTRERLLKVAQAFRFNDAAIKIAEGMKCQPSYMPFISHGIIDHKGGELTLDELGIAVSIPEGAIPKGMRSVVTLRVPTHDTPRIPVRKGEVVITPVIEGSLTQQLLKPATVVLPHCIIRHERKDDPSVILYTKTEPGKFGRMKLTPPASHILKDEIKFHTRHLQVWALSSTDLQGLQLRCAVFQPVSMSPAEKSTLRVYILHPYRNYIEVPIKSILSGKCSPLNFELQFSPEEKGKKNVHIDILQGSATRAEKEYSISIEDEPDYAVDHTDSQGRLQYVSNHLLEILTDVILITSLKDLKFLGYQLGFSYSVVEKHLNHPHSSFDSASRSGFGEMLRDWRRRVRPSEQVDELHLALQDAGLGHAAEVILPEPAA</sequence>
<evidence type="ECO:0000256" key="1">
    <source>
        <dbReference type="SAM" id="MobiDB-lite"/>
    </source>
</evidence>
<reference evidence="4" key="1">
    <citation type="submission" date="2015-02" db="EMBL/GenBank/DDBJ databases">
        <title>Genome sequencing for Strongylocentrotus purpuratus.</title>
        <authorList>
            <person name="Murali S."/>
            <person name="Liu Y."/>
            <person name="Vee V."/>
            <person name="English A."/>
            <person name="Wang M."/>
            <person name="Skinner E."/>
            <person name="Han Y."/>
            <person name="Muzny D.M."/>
            <person name="Worley K.C."/>
            <person name="Gibbs R.A."/>
        </authorList>
    </citation>
    <scope>NUCLEOTIDE SEQUENCE</scope>
</reference>
<organism evidence="3 4">
    <name type="scientific">Strongylocentrotus purpuratus</name>
    <name type="common">Purple sea urchin</name>
    <dbReference type="NCBI Taxonomy" id="7668"/>
    <lineage>
        <taxon>Eukaryota</taxon>
        <taxon>Metazoa</taxon>
        <taxon>Echinodermata</taxon>
        <taxon>Eleutherozoa</taxon>
        <taxon>Echinozoa</taxon>
        <taxon>Echinoidea</taxon>
        <taxon>Euechinoidea</taxon>
        <taxon>Echinacea</taxon>
        <taxon>Camarodonta</taxon>
        <taxon>Echinidea</taxon>
        <taxon>Strongylocentrotidae</taxon>
        <taxon>Strongylocentrotus</taxon>
    </lineage>
</organism>
<dbReference type="OrthoDB" id="5973910at2759"/>
<dbReference type="SMART" id="SM00218">
    <property type="entry name" value="ZU5"/>
    <property type="match status" value="1"/>
</dbReference>
<dbReference type="AlphaFoldDB" id="A0A7M7NFG7"/>
<protein>
    <recommendedName>
        <fullName evidence="2">ZU5 domain-containing protein</fullName>
    </recommendedName>
</protein>
<keyword evidence="4" id="KW-1185">Reference proteome</keyword>
<dbReference type="InParanoid" id="A0A7M7NFG7"/>
<evidence type="ECO:0000313" key="3">
    <source>
        <dbReference type="EnsemblMetazoa" id="XP_030834926"/>
    </source>
</evidence>
<dbReference type="Proteomes" id="UP000007110">
    <property type="component" value="Unassembled WGS sequence"/>
</dbReference>